<protein>
    <recommendedName>
        <fullName evidence="3">Transposase</fullName>
    </recommendedName>
</protein>
<sequence>MFGAARLATPDASQIGTLRRDLPQKGTSRGNSMWGLREELGLRLWVESLDRGKPLARPAPILPGDICRLSTHVKAQFPWRMTPVPQPTGWLAYERFTSQFNNPKQACWGTCQEEFSLQ</sequence>
<comment type="caution">
    <text evidence="1">The sequence shown here is derived from an EMBL/GenBank/DDBJ whole genome shotgun (WGS) entry which is preliminary data.</text>
</comment>
<dbReference type="Proteomes" id="UP001586593">
    <property type="component" value="Unassembled WGS sequence"/>
</dbReference>
<reference evidence="1 2" key="1">
    <citation type="journal article" date="2024" name="Commun. Biol.">
        <title>Comparative genomic analysis of thermophilic fungi reveals convergent evolutionary adaptations and gene losses.</title>
        <authorList>
            <person name="Steindorff A.S."/>
            <person name="Aguilar-Pontes M.V."/>
            <person name="Robinson A.J."/>
            <person name="Andreopoulos B."/>
            <person name="LaButti K."/>
            <person name="Kuo A."/>
            <person name="Mondo S."/>
            <person name="Riley R."/>
            <person name="Otillar R."/>
            <person name="Haridas S."/>
            <person name="Lipzen A."/>
            <person name="Grimwood J."/>
            <person name="Schmutz J."/>
            <person name="Clum A."/>
            <person name="Reid I.D."/>
            <person name="Moisan M.C."/>
            <person name="Butler G."/>
            <person name="Nguyen T.T.M."/>
            <person name="Dewar K."/>
            <person name="Conant G."/>
            <person name="Drula E."/>
            <person name="Henrissat B."/>
            <person name="Hansel C."/>
            <person name="Singer S."/>
            <person name="Hutchinson M.I."/>
            <person name="de Vries R.P."/>
            <person name="Natvig D.O."/>
            <person name="Powell A.J."/>
            <person name="Tsang A."/>
            <person name="Grigoriev I.V."/>
        </authorList>
    </citation>
    <scope>NUCLEOTIDE SEQUENCE [LARGE SCALE GENOMIC DNA]</scope>
    <source>
        <strain evidence="1 2">ATCC 24622</strain>
    </source>
</reference>
<organism evidence="1 2">
    <name type="scientific">Phialemonium thermophilum</name>
    <dbReference type="NCBI Taxonomy" id="223376"/>
    <lineage>
        <taxon>Eukaryota</taxon>
        <taxon>Fungi</taxon>
        <taxon>Dikarya</taxon>
        <taxon>Ascomycota</taxon>
        <taxon>Pezizomycotina</taxon>
        <taxon>Sordariomycetes</taxon>
        <taxon>Sordariomycetidae</taxon>
        <taxon>Cephalothecales</taxon>
        <taxon>Cephalothecaceae</taxon>
        <taxon>Phialemonium</taxon>
    </lineage>
</organism>
<keyword evidence="2" id="KW-1185">Reference proteome</keyword>
<gene>
    <name evidence="1" type="ORF">VTK73DRAFT_8446</name>
</gene>
<evidence type="ECO:0008006" key="3">
    <source>
        <dbReference type="Google" id="ProtNLM"/>
    </source>
</evidence>
<accession>A0ABR3XNQ0</accession>
<evidence type="ECO:0000313" key="1">
    <source>
        <dbReference type="EMBL" id="KAL1877622.1"/>
    </source>
</evidence>
<name>A0ABR3XNQ0_9PEZI</name>
<proteinExistence type="predicted"/>
<evidence type="ECO:0000313" key="2">
    <source>
        <dbReference type="Proteomes" id="UP001586593"/>
    </source>
</evidence>
<dbReference type="EMBL" id="JAZHXJ010000061">
    <property type="protein sequence ID" value="KAL1877622.1"/>
    <property type="molecule type" value="Genomic_DNA"/>
</dbReference>